<proteinExistence type="predicted"/>
<protein>
    <submittedName>
        <fullName evidence="1">Uncharacterized protein</fullName>
    </submittedName>
</protein>
<keyword evidence="2" id="KW-1185">Reference proteome</keyword>
<organism evidence="1 2">
    <name type="scientific">Sphingobacterium bambusae</name>
    <dbReference type="NCBI Taxonomy" id="662858"/>
    <lineage>
        <taxon>Bacteria</taxon>
        <taxon>Pseudomonadati</taxon>
        <taxon>Bacteroidota</taxon>
        <taxon>Sphingobacteriia</taxon>
        <taxon>Sphingobacteriales</taxon>
        <taxon>Sphingobacteriaceae</taxon>
        <taxon>Sphingobacterium</taxon>
    </lineage>
</organism>
<comment type="caution">
    <text evidence="1">The sequence shown here is derived from an EMBL/GenBank/DDBJ whole genome shotgun (WGS) entry which is preliminary data.</text>
</comment>
<accession>A0ABW6BCX4</accession>
<reference evidence="2" key="1">
    <citation type="journal article" date="2019" name="Int. J. Syst. Evol. Microbiol.">
        <title>The Global Catalogue of Microorganisms (GCM) 10K type strain sequencing project: providing services to taxonomists for standard genome sequencing and annotation.</title>
        <authorList>
            <consortium name="The Broad Institute Genomics Platform"/>
            <consortium name="The Broad Institute Genome Sequencing Center for Infectious Disease"/>
            <person name="Wu L."/>
            <person name="Ma J."/>
        </authorList>
    </citation>
    <scope>NUCLEOTIDE SEQUENCE [LARGE SCALE GENOMIC DNA]</scope>
    <source>
        <strain evidence="2">KCTC 22814</strain>
    </source>
</reference>
<sequence length="63" mass="7194">MRTFRPEFGYDLEASLKKYSIKGLKDAEKLQEVSKALRNGNIVQADLQIGRRTMPVTLAVNRK</sequence>
<dbReference type="EMBL" id="JBHUPB010000003">
    <property type="protein sequence ID" value="MFD2966283.1"/>
    <property type="molecule type" value="Genomic_DNA"/>
</dbReference>
<evidence type="ECO:0000313" key="2">
    <source>
        <dbReference type="Proteomes" id="UP001597525"/>
    </source>
</evidence>
<name>A0ABW6BCX4_9SPHI</name>
<dbReference type="Proteomes" id="UP001597525">
    <property type="component" value="Unassembled WGS sequence"/>
</dbReference>
<gene>
    <name evidence="1" type="ORF">ACFS7Y_02740</name>
</gene>
<dbReference type="RefSeq" id="WP_320184073.1">
    <property type="nucleotide sequence ID" value="NZ_CP138332.1"/>
</dbReference>
<evidence type="ECO:0000313" key="1">
    <source>
        <dbReference type="EMBL" id="MFD2966283.1"/>
    </source>
</evidence>